<keyword evidence="1" id="KW-0472">Membrane</keyword>
<reference evidence="2" key="2">
    <citation type="submission" date="2012-02" db="EMBL/GenBank/DDBJ databases">
        <authorList>
            <person name="Genoscope - CEA"/>
        </authorList>
    </citation>
    <scope>NUCLEOTIDE SEQUENCE</scope>
</reference>
<reference evidence="2" key="1">
    <citation type="journal article" date="2012" name="Environ. Microbiol.">
        <title>Genomic content of uncultured Bacteroidetes from contrasting oceanic provinces in the North Atlantic Ocean.</title>
        <authorList>
            <person name="Gomez-Pereira P.R."/>
            <person name="Schuler M."/>
            <person name="Fuchs B.M."/>
            <person name="Bennke C."/>
            <person name="Teeling H."/>
            <person name="Waldmann J."/>
            <person name="Richter M."/>
            <person name="Barbe V."/>
            <person name="Bataille E."/>
            <person name="Glockner F.O."/>
            <person name="Amann R."/>
        </authorList>
    </citation>
    <scope>NUCLEOTIDE SEQUENCE</scope>
</reference>
<sequence length="297" mass="34475">MSYGVEAKVNKKNVQVGEQFQVKFEIQIASNKTVVFQPEKTVLKAVRTNRSTNKQYTIELDVTGFFLEERDKIQGKEYWIGTYTLTSFEEGIIVIPKFKFNVNGKALSSNPVMIFVDLMPVDKKVDLHDIEENFIELKVPFFEKYERIIWWLVLIAVLGILVAAYFLFLKKMKPEKAEEEIVLTTNERRGVAIAQLTALMEKELWAKDELKQHFTELSLIVRRYISKEMGTSYLEKTSLEIQLFLRKKGYREGLIKPLGLILNVSDMVKFAKSSVEKEGVFKVYQDAKSVIEEFEKN</sequence>
<dbReference type="EMBL" id="FO117598">
    <property type="protein sequence ID" value="CCG00090.1"/>
    <property type="molecule type" value="Genomic_DNA"/>
</dbReference>
<evidence type="ECO:0008006" key="3">
    <source>
        <dbReference type="Google" id="ProtNLM"/>
    </source>
</evidence>
<accession>H6RGC9</accession>
<evidence type="ECO:0000313" key="2">
    <source>
        <dbReference type="EMBL" id="CCG00090.1"/>
    </source>
</evidence>
<dbReference type="Pfam" id="PF13584">
    <property type="entry name" value="BatD"/>
    <property type="match status" value="1"/>
</dbReference>
<dbReference type="InterPro" id="IPR025738">
    <property type="entry name" value="BatD"/>
</dbReference>
<keyword evidence="1" id="KW-0812">Transmembrane</keyword>
<keyword evidence="1" id="KW-1133">Transmembrane helix</keyword>
<feature type="transmembrane region" description="Helical" evidence="1">
    <location>
        <begin position="148"/>
        <end position="168"/>
    </location>
</feature>
<evidence type="ECO:0000256" key="1">
    <source>
        <dbReference type="SAM" id="Phobius"/>
    </source>
</evidence>
<dbReference type="AlphaFoldDB" id="H6RGC9"/>
<name>H6RGC9_9BACT</name>
<gene>
    <name evidence="2" type="ORF">VIS_S3CIB80011</name>
</gene>
<organism evidence="2">
    <name type="scientific">uncultured Flavobacteriia bacterium</name>
    <dbReference type="NCBI Taxonomy" id="212695"/>
    <lineage>
        <taxon>Bacteria</taxon>
        <taxon>Pseudomonadati</taxon>
        <taxon>Bacteroidota</taxon>
        <taxon>Flavobacteriia</taxon>
        <taxon>environmental samples</taxon>
    </lineage>
</organism>
<protein>
    <recommendedName>
        <fullName evidence="3">Protein BatD</fullName>
    </recommendedName>
</protein>
<proteinExistence type="predicted"/>